<dbReference type="Gene3D" id="2.60.120.10">
    <property type="entry name" value="Jelly Rolls"/>
    <property type="match status" value="1"/>
</dbReference>
<dbReference type="Pfam" id="PF13621">
    <property type="entry name" value="Cupin_8"/>
    <property type="match status" value="1"/>
</dbReference>
<evidence type="ECO:0000259" key="1">
    <source>
        <dbReference type="PROSITE" id="PS51184"/>
    </source>
</evidence>
<feature type="domain" description="JmjC" evidence="1">
    <location>
        <begin position="219"/>
        <end position="406"/>
    </location>
</feature>
<dbReference type="InterPro" id="IPR003347">
    <property type="entry name" value="JmjC_dom"/>
</dbReference>
<accession>A0A7S4AG86</accession>
<dbReference type="PANTHER" id="PTHR12461:SF98">
    <property type="entry name" value="CUPIN-LIKE DOMAIN-CONTAINING PROTEIN"/>
    <property type="match status" value="1"/>
</dbReference>
<dbReference type="InterPro" id="IPR014710">
    <property type="entry name" value="RmlC-like_jellyroll"/>
</dbReference>
<protein>
    <recommendedName>
        <fullName evidence="1">JmjC domain-containing protein</fullName>
    </recommendedName>
</protein>
<dbReference type="PANTHER" id="PTHR12461">
    <property type="entry name" value="HYPOXIA-INDUCIBLE FACTOR 1 ALPHA INHIBITOR-RELATED"/>
    <property type="match status" value="1"/>
</dbReference>
<reference evidence="2" key="1">
    <citation type="submission" date="2021-01" db="EMBL/GenBank/DDBJ databases">
        <authorList>
            <person name="Corre E."/>
            <person name="Pelletier E."/>
            <person name="Niang G."/>
            <person name="Scheremetjew M."/>
            <person name="Finn R."/>
            <person name="Kale V."/>
            <person name="Holt S."/>
            <person name="Cochrane G."/>
            <person name="Meng A."/>
            <person name="Brown T."/>
            <person name="Cohen L."/>
        </authorList>
    </citation>
    <scope>NUCLEOTIDE SEQUENCE</scope>
    <source>
        <strain evidence="2">10249 10 AB</strain>
    </source>
</reference>
<gene>
    <name evidence="2" type="ORF">PAUS00366_LOCUS7495</name>
</gene>
<sequence>MAWEKEYDAILAANTNIINNNNNKKDVASVRSNYVDYVHHKYDYPREKLMEPPKGEKRGEYPKLLPYKTVMDIWPQDNLDNPPPVLKEHLMHFDWNDPDDMKAALKFRAAKLPFKLINVPELLAATQKWTDDYIAAQFDSNFKNKNASPDAYRNGPLSNGKCNEGPDNFFAFFNPPLWDVMTLGIPPTRDNDWTFERWAKHAHYADLVGLDPNLPHYYWQSGVPKEERFKPKSKWTFVSRDLHSFSDTKPNFVQWIPENQKGIQCRFGERGITAANHYDSGRNMIGMITGAKRYILSPPRACKKLGIVSSKEHSSFRHSMLNYGHMSLLDLESTTMPREEREWMEMAGTADAVSTVVKEGEILYVPTGWFHYITSLQKSAQCNVRSGPDMSGDKIFGGAQDIKENCFPQED</sequence>
<dbReference type="SUPFAM" id="SSF51197">
    <property type="entry name" value="Clavaminate synthase-like"/>
    <property type="match status" value="1"/>
</dbReference>
<dbReference type="AlphaFoldDB" id="A0A7S4AG86"/>
<dbReference type="InterPro" id="IPR041667">
    <property type="entry name" value="Cupin_8"/>
</dbReference>
<organism evidence="2">
    <name type="scientific">Pseudo-nitzschia australis</name>
    <dbReference type="NCBI Taxonomy" id="44445"/>
    <lineage>
        <taxon>Eukaryota</taxon>
        <taxon>Sar</taxon>
        <taxon>Stramenopiles</taxon>
        <taxon>Ochrophyta</taxon>
        <taxon>Bacillariophyta</taxon>
        <taxon>Bacillariophyceae</taxon>
        <taxon>Bacillariophycidae</taxon>
        <taxon>Bacillariales</taxon>
        <taxon>Bacillariaceae</taxon>
        <taxon>Pseudo-nitzschia</taxon>
    </lineage>
</organism>
<dbReference type="EMBL" id="HBIX01009889">
    <property type="protein sequence ID" value="CAE0714743.1"/>
    <property type="molecule type" value="Transcribed_RNA"/>
</dbReference>
<dbReference type="PROSITE" id="PS51184">
    <property type="entry name" value="JMJC"/>
    <property type="match status" value="1"/>
</dbReference>
<name>A0A7S4AG86_9STRA</name>
<evidence type="ECO:0000313" key="2">
    <source>
        <dbReference type="EMBL" id="CAE0714743.1"/>
    </source>
</evidence>
<proteinExistence type="predicted"/>